<reference evidence="1" key="1">
    <citation type="journal article" date="2015" name="Nature">
        <title>Complex archaea that bridge the gap between prokaryotes and eukaryotes.</title>
        <authorList>
            <person name="Spang A."/>
            <person name="Saw J.H."/>
            <person name="Jorgensen S.L."/>
            <person name="Zaremba-Niedzwiedzka K."/>
            <person name="Martijn J."/>
            <person name="Lind A.E."/>
            <person name="van Eijk R."/>
            <person name="Schleper C."/>
            <person name="Guy L."/>
            <person name="Ettema T.J."/>
        </authorList>
    </citation>
    <scope>NUCLEOTIDE SEQUENCE</scope>
</reference>
<organism evidence="1">
    <name type="scientific">marine sediment metagenome</name>
    <dbReference type="NCBI Taxonomy" id="412755"/>
    <lineage>
        <taxon>unclassified sequences</taxon>
        <taxon>metagenomes</taxon>
        <taxon>ecological metagenomes</taxon>
    </lineage>
</organism>
<dbReference type="AlphaFoldDB" id="A0A0F8ZMA5"/>
<gene>
    <name evidence="1" type="ORF">LCGC14_2677480</name>
</gene>
<name>A0A0F8ZMA5_9ZZZZ</name>
<accession>A0A0F8ZMA5</accession>
<comment type="caution">
    <text evidence="1">The sequence shown here is derived from an EMBL/GenBank/DDBJ whole genome shotgun (WGS) entry which is preliminary data.</text>
</comment>
<evidence type="ECO:0000313" key="1">
    <source>
        <dbReference type="EMBL" id="KKK94973.1"/>
    </source>
</evidence>
<sequence length="76" mass="8528">MATTYKLEDNRGLVLGLIHEYIHSCTAADLKKIVKKIKAEISSKAITEANNADQQKAEIDDVKAKYLSLDEYLMTL</sequence>
<proteinExistence type="predicted"/>
<dbReference type="EMBL" id="LAZR01047117">
    <property type="protein sequence ID" value="KKK94973.1"/>
    <property type="molecule type" value="Genomic_DNA"/>
</dbReference>
<protein>
    <submittedName>
        <fullName evidence="1">Uncharacterized protein</fullName>
    </submittedName>
</protein>